<organism evidence="1 2">
    <name type="scientific">Romanomermis culicivorax</name>
    <name type="common">Nematode worm</name>
    <dbReference type="NCBI Taxonomy" id="13658"/>
    <lineage>
        <taxon>Eukaryota</taxon>
        <taxon>Metazoa</taxon>
        <taxon>Ecdysozoa</taxon>
        <taxon>Nematoda</taxon>
        <taxon>Enoplea</taxon>
        <taxon>Dorylaimia</taxon>
        <taxon>Mermithida</taxon>
        <taxon>Mermithoidea</taxon>
        <taxon>Mermithidae</taxon>
        <taxon>Romanomermis</taxon>
    </lineage>
</organism>
<evidence type="ECO:0000313" key="1">
    <source>
        <dbReference type="Proteomes" id="UP000887565"/>
    </source>
</evidence>
<reference evidence="2" key="1">
    <citation type="submission" date="2022-11" db="UniProtKB">
        <authorList>
            <consortium name="WormBaseParasite"/>
        </authorList>
    </citation>
    <scope>IDENTIFICATION</scope>
</reference>
<accession>A0A915KRH6</accession>
<sequence length="95" mass="10778">VWGLNIERSDLGKTGLVSQRVAYVTQKKVYSQLSDSQITKLEHTQSSESDSQGCIVLEFKVVEGSQHQGLHSQQVCDKEFYCKRFKSAAWLQPML</sequence>
<name>A0A915KRH6_ROMCU</name>
<dbReference type="Proteomes" id="UP000887565">
    <property type="component" value="Unplaced"/>
</dbReference>
<evidence type="ECO:0000313" key="2">
    <source>
        <dbReference type="WBParaSite" id="nRc.2.0.1.t41079-RA"/>
    </source>
</evidence>
<dbReference type="AlphaFoldDB" id="A0A915KRH6"/>
<protein>
    <submittedName>
        <fullName evidence="2">Vitellogenin</fullName>
    </submittedName>
</protein>
<dbReference type="WBParaSite" id="nRc.2.0.1.t41079-RA">
    <property type="protein sequence ID" value="nRc.2.0.1.t41079-RA"/>
    <property type="gene ID" value="nRc.2.0.1.g41079"/>
</dbReference>
<keyword evidence="1" id="KW-1185">Reference proteome</keyword>
<proteinExistence type="predicted"/>